<organism evidence="2 3">
    <name type="scientific">Scophthalmus maximus</name>
    <name type="common">Turbot</name>
    <name type="synonym">Psetta maxima</name>
    <dbReference type="NCBI Taxonomy" id="52904"/>
    <lineage>
        <taxon>Eukaryota</taxon>
        <taxon>Metazoa</taxon>
        <taxon>Chordata</taxon>
        <taxon>Craniata</taxon>
        <taxon>Vertebrata</taxon>
        <taxon>Euteleostomi</taxon>
        <taxon>Actinopterygii</taxon>
        <taxon>Neopterygii</taxon>
        <taxon>Teleostei</taxon>
        <taxon>Neoteleostei</taxon>
        <taxon>Acanthomorphata</taxon>
        <taxon>Carangaria</taxon>
        <taxon>Pleuronectiformes</taxon>
        <taxon>Pleuronectoidei</taxon>
        <taxon>Scophthalmidae</taxon>
        <taxon>Scophthalmus</taxon>
    </lineage>
</organism>
<name>A0A6A4T749_SCOMX</name>
<reference evidence="2 3" key="1">
    <citation type="submission" date="2019-06" db="EMBL/GenBank/DDBJ databases">
        <title>Draft genomes of female and male turbot (Scophthalmus maximus).</title>
        <authorList>
            <person name="Xu H."/>
            <person name="Xu X.-W."/>
            <person name="Shao C."/>
            <person name="Chen S."/>
        </authorList>
    </citation>
    <scope>NUCLEOTIDE SEQUENCE [LARGE SCALE GENOMIC DNA]</scope>
    <source>
        <strain evidence="2">Ysfricsl-2016a</strain>
        <tissue evidence="2">Blood</tissue>
    </source>
</reference>
<evidence type="ECO:0000256" key="1">
    <source>
        <dbReference type="SAM" id="MobiDB-lite"/>
    </source>
</evidence>
<evidence type="ECO:0000313" key="3">
    <source>
        <dbReference type="Proteomes" id="UP000438429"/>
    </source>
</evidence>
<dbReference type="EMBL" id="VEVO01000007">
    <property type="protein sequence ID" value="KAF0040148.1"/>
    <property type="molecule type" value="Genomic_DNA"/>
</dbReference>
<feature type="compositionally biased region" description="Basic and acidic residues" evidence="1">
    <location>
        <begin position="18"/>
        <end position="30"/>
    </location>
</feature>
<comment type="caution">
    <text evidence="2">The sequence shown here is derived from an EMBL/GenBank/DDBJ whole genome shotgun (WGS) entry which is preliminary data.</text>
</comment>
<evidence type="ECO:0000313" key="2">
    <source>
        <dbReference type="EMBL" id="KAF0040148.1"/>
    </source>
</evidence>
<dbReference type="Proteomes" id="UP000438429">
    <property type="component" value="Unassembled WGS sequence"/>
</dbReference>
<sequence length="72" mass="8043">MRAASRERERECVQMLSEFRRQRQEEELRPKSIASHRGGGDDRPSISAGADFLTGVSEAEVEKTGAKAPNLR</sequence>
<proteinExistence type="predicted"/>
<gene>
    <name evidence="2" type="ORF">F2P81_008383</name>
</gene>
<dbReference type="AlphaFoldDB" id="A0A6A4T749"/>
<protein>
    <submittedName>
        <fullName evidence="2">Uncharacterized protein</fullName>
    </submittedName>
</protein>
<accession>A0A6A4T749</accession>
<feature type="region of interest" description="Disordered" evidence="1">
    <location>
        <begin position="18"/>
        <end position="51"/>
    </location>
</feature>